<reference evidence="1" key="2">
    <citation type="journal article" date="2015" name="Data Brief">
        <title>Shoot transcriptome of the giant reed, Arundo donax.</title>
        <authorList>
            <person name="Barrero R.A."/>
            <person name="Guerrero F.D."/>
            <person name="Moolhuijzen P."/>
            <person name="Goolsby J.A."/>
            <person name="Tidwell J."/>
            <person name="Bellgard S.E."/>
            <person name="Bellgard M.I."/>
        </authorList>
    </citation>
    <scope>NUCLEOTIDE SEQUENCE</scope>
    <source>
        <tissue evidence="1">Shoot tissue taken approximately 20 cm above the soil surface</tissue>
    </source>
</reference>
<proteinExistence type="predicted"/>
<evidence type="ECO:0000313" key="1">
    <source>
        <dbReference type="EMBL" id="JAD69468.1"/>
    </source>
</evidence>
<dbReference type="EMBL" id="GBRH01228427">
    <property type="protein sequence ID" value="JAD69468.1"/>
    <property type="molecule type" value="Transcribed_RNA"/>
</dbReference>
<name>A0A0A9C4T9_ARUDO</name>
<protein>
    <submittedName>
        <fullName evidence="1">Uncharacterized protein</fullName>
    </submittedName>
</protein>
<dbReference type="AlphaFoldDB" id="A0A0A9C4T9"/>
<sequence length="70" mass="8296">MNCTISLRGVRDHEYFYFPLMCDHICSMVHMEDKRRFFILVNLLREFFLWSFICDSRRPSPCSGLSAAAN</sequence>
<accession>A0A0A9C4T9</accession>
<organism evidence="1">
    <name type="scientific">Arundo donax</name>
    <name type="common">Giant reed</name>
    <name type="synonym">Donax arundinaceus</name>
    <dbReference type="NCBI Taxonomy" id="35708"/>
    <lineage>
        <taxon>Eukaryota</taxon>
        <taxon>Viridiplantae</taxon>
        <taxon>Streptophyta</taxon>
        <taxon>Embryophyta</taxon>
        <taxon>Tracheophyta</taxon>
        <taxon>Spermatophyta</taxon>
        <taxon>Magnoliopsida</taxon>
        <taxon>Liliopsida</taxon>
        <taxon>Poales</taxon>
        <taxon>Poaceae</taxon>
        <taxon>PACMAD clade</taxon>
        <taxon>Arundinoideae</taxon>
        <taxon>Arundineae</taxon>
        <taxon>Arundo</taxon>
    </lineage>
</organism>
<reference evidence="1" key="1">
    <citation type="submission" date="2014-09" db="EMBL/GenBank/DDBJ databases">
        <authorList>
            <person name="Magalhaes I.L.F."/>
            <person name="Oliveira U."/>
            <person name="Santos F.R."/>
            <person name="Vidigal T.H.D.A."/>
            <person name="Brescovit A.D."/>
            <person name="Santos A.J."/>
        </authorList>
    </citation>
    <scope>NUCLEOTIDE SEQUENCE</scope>
    <source>
        <tissue evidence="1">Shoot tissue taken approximately 20 cm above the soil surface</tissue>
    </source>
</reference>